<keyword evidence="2" id="KW-0732">Signal</keyword>
<feature type="chain" id="PRO_5035748815" evidence="2">
    <location>
        <begin position="20"/>
        <end position="158"/>
    </location>
</feature>
<gene>
    <name evidence="3" type="ORF">F2Q69_00050391</name>
</gene>
<accession>A0A8S9PXF2</accession>
<feature type="compositionally biased region" description="Low complexity" evidence="1">
    <location>
        <begin position="139"/>
        <end position="149"/>
    </location>
</feature>
<name>A0A8S9PXF2_BRACR</name>
<reference evidence="3" key="1">
    <citation type="submission" date="2019-12" db="EMBL/GenBank/DDBJ databases">
        <title>Genome sequencing and annotation of Brassica cretica.</title>
        <authorList>
            <person name="Studholme D.J."/>
            <person name="Sarris P."/>
        </authorList>
    </citation>
    <scope>NUCLEOTIDE SEQUENCE</scope>
    <source>
        <strain evidence="3">PFS-109/04</strain>
        <tissue evidence="3">Leaf</tissue>
    </source>
</reference>
<comment type="caution">
    <text evidence="3">The sequence shown here is derived from an EMBL/GenBank/DDBJ whole genome shotgun (WGS) entry which is preliminary data.</text>
</comment>
<organism evidence="3 4">
    <name type="scientific">Brassica cretica</name>
    <name type="common">Mustard</name>
    <dbReference type="NCBI Taxonomy" id="69181"/>
    <lineage>
        <taxon>Eukaryota</taxon>
        <taxon>Viridiplantae</taxon>
        <taxon>Streptophyta</taxon>
        <taxon>Embryophyta</taxon>
        <taxon>Tracheophyta</taxon>
        <taxon>Spermatophyta</taxon>
        <taxon>Magnoliopsida</taxon>
        <taxon>eudicotyledons</taxon>
        <taxon>Gunneridae</taxon>
        <taxon>Pentapetalae</taxon>
        <taxon>rosids</taxon>
        <taxon>malvids</taxon>
        <taxon>Brassicales</taxon>
        <taxon>Brassicaceae</taxon>
        <taxon>Brassiceae</taxon>
        <taxon>Brassica</taxon>
    </lineage>
</organism>
<evidence type="ECO:0000313" key="4">
    <source>
        <dbReference type="Proteomes" id="UP000712600"/>
    </source>
</evidence>
<dbReference type="EMBL" id="QGKX02001347">
    <property type="protein sequence ID" value="KAF3526008.1"/>
    <property type="molecule type" value="Genomic_DNA"/>
</dbReference>
<proteinExistence type="predicted"/>
<feature type="region of interest" description="Disordered" evidence="1">
    <location>
        <begin position="138"/>
        <end position="158"/>
    </location>
</feature>
<evidence type="ECO:0000256" key="1">
    <source>
        <dbReference type="SAM" id="MobiDB-lite"/>
    </source>
</evidence>
<dbReference type="Proteomes" id="UP000712600">
    <property type="component" value="Unassembled WGS sequence"/>
</dbReference>
<evidence type="ECO:0000256" key="2">
    <source>
        <dbReference type="SAM" id="SignalP"/>
    </source>
</evidence>
<sequence>MKTSMRTIVFFVVIVSVSAISLAKQSPLEDCIRRNIVRSLSPPSKKNESSNFEVSEELCRDESRTIMYFLRLKRKFPPYYIEALCNVFGSDEKKVKEYVTTNCLNHSKKLLNSLTCTRGTTLVVKKKSYVHKKKRRVALSLSPSPSNNPDTSHFDVMY</sequence>
<evidence type="ECO:0000313" key="3">
    <source>
        <dbReference type="EMBL" id="KAF3526008.1"/>
    </source>
</evidence>
<feature type="signal peptide" evidence="2">
    <location>
        <begin position="1"/>
        <end position="19"/>
    </location>
</feature>
<protein>
    <submittedName>
        <fullName evidence="3">Uncharacterized protein</fullName>
    </submittedName>
</protein>
<dbReference type="AlphaFoldDB" id="A0A8S9PXF2"/>